<dbReference type="InterPro" id="IPR036866">
    <property type="entry name" value="RibonucZ/Hydroxyglut_hydro"/>
</dbReference>
<evidence type="ECO:0000256" key="1">
    <source>
        <dbReference type="ARBA" id="ARBA00001947"/>
    </source>
</evidence>
<dbReference type="Gene3D" id="3.60.15.10">
    <property type="entry name" value="Ribonuclease Z/Hydroxyacylglutathione hydrolase-like"/>
    <property type="match status" value="1"/>
</dbReference>
<dbReference type="RefSeq" id="WP_057743517.1">
    <property type="nucleotide sequence ID" value="NZ_LJYG01000030.1"/>
</dbReference>
<dbReference type="GO" id="GO:0016787">
    <property type="term" value="F:hydrolase activity"/>
    <property type="evidence" value="ECO:0007669"/>
    <property type="project" value="UniProtKB-KW"/>
</dbReference>
<comment type="caution">
    <text evidence="7">The sequence shown here is derived from an EMBL/GenBank/DDBJ whole genome shotgun (WGS) entry which is preliminary data.</text>
</comment>
<reference evidence="7 8" key="1">
    <citation type="submission" date="2015-09" db="EMBL/GenBank/DDBJ databases">
        <title>Draft Genome Sequence of Bradyrhizobium manausense Strain BR 3351T, a Novel Symbiotic Nitrogen-Fixing Alphaproteobacterium Isolated from Brazilian Amazon Rain Forest.</title>
        <authorList>
            <person name="De Araujo J.L."/>
            <person name="Zilli J.E."/>
        </authorList>
    </citation>
    <scope>NUCLEOTIDE SEQUENCE [LARGE SCALE GENOMIC DNA]</scope>
    <source>
        <strain evidence="7 8">BR3351</strain>
    </source>
</reference>
<gene>
    <name evidence="7" type="ORF">AOQ71_06865</name>
</gene>
<evidence type="ECO:0000256" key="4">
    <source>
        <dbReference type="ARBA" id="ARBA00022801"/>
    </source>
</evidence>
<dbReference type="Proteomes" id="UP000051936">
    <property type="component" value="Unassembled WGS sequence"/>
</dbReference>
<comment type="similarity">
    <text evidence="2">Belongs to the metallo-beta-lactamase superfamily.</text>
</comment>
<dbReference type="PANTHER" id="PTHR42978:SF7">
    <property type="entry name" value="METALLO-HYDROLASE RV2300C-RELATED"/>
    <property type="match status" value="1"/>
</dbReference>
<evidence type="ECO:0000313" key="8">
    <source>
        <dbReference type="Proteomes" id="UP000051936"/>
    </source>
</evidence>
<sequence length="272" mass="30457">MSKPEGNAYEIYALRYATMSPRTPSMNFLAPDPHDSAAQDLDYFVWLIRRDGRDILVDTGFNAEEASLRARKLTLDPVDALERFGVAAAAIRDIIVTHLHYDHAGNLDRFPNARFHLQEREMAYATGRCMCNGLLRHPFSVEHVTQMVRHVYGERVTFHSGDGEVAPGVTVHRVGGHSDGLQVVKVETARGPVVLASDAAHYYANLQRRSPFPIVYNVGDMAAGWETIERLAGHPDRYIPGHDPFVTEIYPRASDKVDAWALHLPPTRSFAK</sequence>
<evidence type="ECO:0000259" key="6">
    <source>
        <dbReference type="SMART" id="SM00849"/>
    </source>
</evidence>
<dbReference type="EMBL" id="LJYG01000030">
    <property type="protein sequence ID" value="KRQ15965.1"/>
    <property type="molecule type" value="Genomic_DNA"/>
</dbReference>
<comment type="cofactor">
    <cofactor evidence="1">
        <name>Zn(2+)</name>
        <dbReference type="ChEBI" id="CHEBI:29105"/>
    </cofactor>
</comment>
<dbReference type="PANTHER" id="PTHR42978">
    <property type="entry name" value="QUORUM-QUENCHING LACTONASE YTNP-RELATED-RELATED"/>
    <property type="match status" value="1"/>
</dbReference>
<feature type="domain" description="Metallo-beta-lactamase" evidence="6">
    <location>
        <begin position="42"/>
        <end position="242"/>
    </location>
</feature>
<evidence type="ECO:0000256" key="5">
    <source>
        <dbReference type="ARBA" id="ARBA00022833"/>
    </source>
</evidence>
<dbReference type="CDD" id="cd07729">
    <property type="entry name" value="AHL_lactonase_MBL-fold"/>
    <property type="match status" value="1"/>
</dbReference>
<keyword evidence="8" id="KW-1185">Reference proteome</keyword>
<dbReference type="STRING" id="989370.AOQ71_06865"/>
<dbReference type="Pfam" id="PF00753">
    <property type="entry name" value="Lactamase_B"/>
    <property type="match status" value="1"/>
</dbReference>
<dbReference type="SUPFAM" id="SSF56281">
    <property type="entry name" value="Metallo-hydrolase/oxidoreductase"/>
    <property type="match status" value="1"/>
</dbReference>
<keyword evidence="3" id="KW-0479">Metal-binding</keyword>
<dbReference type="AlphaFoldDB" id="A0A0R3E692"/>
<dbReference type="InterPro" id="IPR001279">
    <property type="entry name" value="Metallo-B-lactamas"/>
</dbReference>
<name>A0A0R3E692_9BRAD</name>
<dbReference type="GO" id="GO:0046872">
    <property type="term" value="F:metal ion binding"/>
    <property type="evidence" value="ECO:0007669"/>
    <property type="project" value="UniProtKB-KW"/>
</dbReference>
<protein>
    <submittedName>
        <fullName evidence="7">MBL fold metallo-hydrolase</fullName>
    </submittedName>
</protein>
<keyword evidence="4 7" id="KW-0378">Hydrolase</keyword>
<organism evidence="7 8">
    <name type="scientific">Bradyrhizobium manausense</name>
    <dbReference type="NCBI Taxonomy" id="989370"/>
    <lineage>
        <taxon>Bacteria</taxon>
        <taxon>Pseudomonadati</taxon>
        <taxon>Pseudomonadota</taxon>
        <taxon>Alphaproteobacteria</taxon>
        <taxon>Hyphomicrobiales</taxon>
        <taxon>Nitrobacteraceae</taxon>
        <taxon>Bradyrhizobium</taxon>
    </lineage>
</organism>
<accession>A0A0R3E692</accession>
<dbReference type="OrthoDB" id="9773738at2"/>
<evidence type="ECO:0000256" key="2">
    <source>
        <dbReference type="ARBA" id="ARBA00007749"/>
    </source>
</evidence>
<evidence type="ECO:0000256" key="3">
    <source>
        <dbReference type="ARBA" id="ARBA00022723"/>
    </source>
</evidence>
<keyword evidence="5" id="KW-0862">Zinc</keyword>
<dbReference type="InterPro" id="IPR051013">
    <property type="entry name" value="MBL_superfamily_lactonases"/>
</dbReference>
<proteinExistence type="inferred from homology"/>
<evidence type="ECO:0000313" key="7">
    <source>
        <dbReference type="EMBL" id="KRQ15965.1"/>
    </source>
</evidence>
<dbReference type="SMART" id="SM00849">
    <property type="entry name" value="Lactamase_B"/>
    <property type="match status" value="1"/>
</dbReference>